<dbReference type="EMBL" id="CP074133">
    <property type="protein sequence ID" value="QUX22977.1"/>
    <property type="molecule type" value="Genomic_DNA"/>
</dbReference>
<dbReference type="RefSeq" id="WP_220564188.1">
    <property type="nucleotide sequence ID" value="NZ_CP074133.1"/>
</dbReference>
<dbReference type="Proteomes" id="UP000676079">
    <property type="component" value="Chromosome"/>
</dbReference>
<protein>
    <recommendedName>
        <fullName evidence="3">Tail terminator</fullName>
    </recommendedName>
</protein>
<proteinExistence type="predicted"/>
<evidence type="ECO:0000313" key="1">
    <source>
        <dbReference type="EMBL" id="QUX22977.1"/>
    </source>
</evidence>
<keyword evidence="2" id="KW-1185">Reference proteome</keyword>
<accession>A0ABX8BLU5</accession>
<evidence type="ECO:0000313" key="2">
    <source>
        <dbReference type="Proteomes" id="UP000676079"/>
    </source>
</evidence>
<evidence type="ECO:0008006" key="3">
    <source>
        <dbReference type="Google" id="ProtNLM"/>
    </source>
</evidence>
<organism evidence="1 2">
    <name type="scientific">Nocardiopsis changdeensis</name>
    <dbReference type="NCBI Taxonomy" id="2831969"/>
    <lineage>
        <taxon>Bacteria</taxon>
        <taxon>Bacillati</taxon>
        <taxon>Actinomycetota</taxon>
        <taxon>Actinomycetes</taxon>
        <taxon>Streptosporangiales</taxon>
        <taxon>Nocardiopsidaceae</taxon>
        <taxon>Nocardiopsis</taxon>
    </lineage>
</organism>
<sequence length="144" mass="15177">MTLTDEIGLLLDELGVGEYRLDGSAGGNLFATSLPLAPDVALAIALYGDGADALGGLPEDDVRVQLRIRGTKDNPAPGEALAQAAYDALNGLMYRALPGGTWLQMAVCQGGAPAYIGRDENGRHEWTVNVRLVLERPTTARPGF</sequence>
<gene>
    <name evidence="1" type="ORF">KGD84_00770</name>
</gene>
<dbReference type="InterPro" id="IPR024411">
    <property type="entry name" value="Tail_terminator_phage"/>
</dbReference>
<reference evidence="1 2" key="1">
    <citation type="submission" date="2021-05" db="EMBL/GenBank/DDBJ databases">
        <title>Direct Submission.</title>
        <authorList>
            <person name="Li K."/>
            <person name="Gao J."/>
        </authorList>
    </citation>
    <scope>NUCLEOTIDE SEQUENCE [LARGE SCALE GENOMIC DNA]</scope>
    <source>
        <strain evidence="1 2">Mg02</strain>
    </source>
</reference>
<name>A0ABX8BLU5_9ACTN</name>
<dbReference type="Pfam" id="PF12691">
    <property type="entry name" value="Phage_tail_terminator_6"/>
    <property type="match status" value="1"/>
</dbReference>